<reference evidence="3 4" key="1">
    <citation type="journal article" date="2018" name="Int. J. Syst. Evol. Microbiol.">
        <title>Mesosutterella multiformis gen. nov., sp. nov., a member of the family Sutterellaceae and Sutterella megalosphaeroides sp. nov., isolated from human faeces.</title>
        <authorList>
            <person name="Sakamoto M."/>
            <person name="Ikeyama N."/>
            <person name="Kunihiro T."/>
            <person name="Iino T."/>
            <person name="Yuki M."/>
            <person name="Ohkuma M."/>
        </authorList>
    </citation>
    <scope>NUCLEOTIDE SEQUENCE [LARGE SCALE GENOMIC DNA]</scope>
    <source>
        <strain evidence="3 4">6FBBBH3</strain>
    </source>
</reference>
<dbReference type="InterPro" id="IPR013559">
    <property type="entry name" value="YheO"/>
</dbReference>
<dbReference type="Pfam" id="PF13309">
    <property type="entry name" value="HTH_22"/>
    <property type="match status" value="1"/>
</dbReference>
<dbReference type="PANTHER" id="PTHR35568">
    <property type="entry name" value="TRANSCRIPTIONAL REGULATOR DAUR"/>
    <property type="match status" value="1"/>
</dbReference>
<proteinExistence type="predicted"/>
<dbReference type="InterPro" id="IPR039445">
    <property type="entry name" value="DauR-like_HTH"/>
</dbReference>
<keyword evidence="4" id="KW-1185">Reference proteome</keyword>
<dbReference type="Pfam" id="PF08348">
    <property type="entry name" value="PAS_6"/>
    <property type="match status" value="1"/>
</dbReference>
<feature type="domain" description="Transcriptional regulator DauR-like HTH" evidence="2">
    <location>
        <begin position="170"/>
        <end position="226"/>
    </location>
</feature>
<evidence type="ECO:0000259" key="2">
    <source>
        <dbReference type="Pfam" id="PF13309"/>
    </source>
</evidence>
<dbReference type="InterPro" id="IPR039446">
    <property type="entry name" value="DauR-like"/>
</dbReference>
<dbReference type="PANTHER" id="PTHR35568:SF1">
    <property type="entry name" value="TRANSCRIPTIONAL REGULATOR DAUR"/>
    <property type="match status" value="1"/>
</dbReference>
<dbReference type="EMBL" id="AP018786">
    <property type="protein sequence ID" value="BBF23765.1"/>
    <property type="molecule type" value="Genomic_DNA"/>
</dbReference>
<dbReference type="Proteomes" id="UP000271003">
    <property type="component" value="Chromosome"/>
</dbReference>
<gene>
    <name evidence="3" type="ORF">SUTMEG_16560</name>
</gene>
<dbReference type="KEGG" id="sutt:SUTMEG_16560"/>
<dbReference type="AlphaFoldDB" id="A0A2Z6IB45"/>
<organism evidence="3 4">
    <name type="scientific">Sutterella megalosphaeroides</name>
    <dbReference type="NCBI Taxonomy" id="2494234"/>
    <lineage>
        <taxon>Bacteria</taxon>
        <taxon>Pseudomonadati</taxon>
        <taxon>Pseudomonadota</taxon>
        <taxon>Betaproteobacteria</taxon>
        <taxon>Burkholderiales</taxon>
        <taxon>Sutterellaceae</taxon>
        <taxon>Sutterella</taxon>
    </lineage>
</organism>
<evidence type="ECO:0008006" key="5">
    <source>
        <dbReference type="Google" id="ProtNLM"/>
    </source>
</evidence>
<dbReference type="RefSeq" id="WP_170143904.1">
    <property type="nucleotide sequence ID" value="NZ_AP018786.1"/>
</dbReference>
<name>A0A2Z6IB45_9BURK</name>
<feature type="domain" description="YheO-like" evidence="1">
    <location>
        <begin position="9"/>
        <end position="112"/>
    </location>
</feature>
<evidence type="ECO:0000259" key="1">
    <source>
        <dbReference type="Pfam" id="PF08348"/>
    </source>
</evidence>
<protein>
    <recommendedName>
        <fullName evidence="5">DNA-binding protein</fullName>
    </recommendedName>
</protein>
<sequence>MTDPRFLPYVRVARLIARTFGPDCEVVLHDLTTPAHSVIHIENNGVTGRRIGDTFKHLVDKAMRSEETDVFANYYYRFEGRLIRSSSLLVRDETGKLIGALCINADVTAVQAQLDFIRRLLPGFADACSPEIRPLEAAPPSAAPACGNVPRAAGASAEPTPTVLELVNGLIDAAVDEACASGPLTKEKRLQVLEFLEKKSVFLVKGALERTAERLGVAKVTIYSDLDAVRRR</sequence>
<evidence type="ECO:0000313" key="3">
    <source>
        <dbReference type="EMBL" id="BBF23765.1"/>
    </source>
</evidence>
<accession>A0A2Z6IB45</accession>
<evidence type="ECO:0000313" key="4">
    <source>
        <dbReference type="Proteomes" id="UP000271003"/>
    </source>
</evidence>